<dbReference type="InterPro" id="IPR036509">
    <property type="entry name" value="Met_Sox_Rdtase_MsrA_sf"/>
</dbReference>
<gene>
    <name evidence="6" type="ORF">PQ456_00955</name>
</gene>
<dbReference type="Pfam" id="PF01625">
    <property type="entry name" value="PMSR"/>
    <property type="match status" value="1"/>
</dbReference>
<dbReference type="GO" id="GO:0008113">
    <property type="term" value="F:peptide-methionine (S)-S-oxide reductase activity"/>
    <property type="evidence" value="ECO:0007669"/>
    <property type="project" value="UniProtKB-EC"/>
</dbReference>
<keyword evidence="2" id="KW-0560">Oxidoreductase</keyword>
<feature type="domain" description="Peptide methionine sulphoxide reductase MsrA" evidence="5">
    <location>
        <begin position="16"/>
        <end position="150"/>
    </location>
</feature>
<reference evidence="6 7" key="1">
    <citation type="submission" date="2023-02" db="EMBL/GenBank/DDBJ databases">
        <title>Genome sequence of Paenibacillus kyungheensis KACC 18744.</title>
        <authorList>
            <person name="Kim S."/>
            <person name="Heo J."/>
            <person name="Kwon S.-W."/>
        </authorList>
    </citation>
    <scope>NUCLEOTIDE SEQUENCE [LARGE SCALE GENOMIC DNA]</scope>
    <source>
        <strain evidence="6 7">KACC 18744</strain>
    </source>
</reference>
<evidence type="ECO:0000256" key="2">
    <source>
        <dbReference type="ARBA" id="ARBA00023002"/>
    </source>
</evidence>
<dbReference type="EMBL" id="CP117416">
    <property type="protein sequence ID" value="WCT56125.1"/>
    <property type="molecule type" value="Genomic_DNA"/>
</dbReference>
<dbReference type="EC" id="1.8.4.11" evidence="1"/>
<dbReference type="InterPro" id="IPR050162">
    <property type="entry name" value="MsrA_MetSO_reductase"/>
</dbReference>
<dbReference type="KEGG" id="pka:PQ456_00955"/>
<evidence type="ECO:0000259" key="5">
    <source>
        <dbReference type="Pfam" id="PF01625"/>
    </source>
</evidence>
<dbReference type="AlphaFoldDB" id="A0AAX3M1Y5"/>
<protein>
    <recommendedName>
        <fullName evidence="1">peptide-methionine (S)-S-oxide reductase</fullName>
        <ecNumber evidence="1">1.8.4.11</ecNumber>
    </recommendedName>
</protein>
<comment type="catalytic activity">
    <reaction evidence="4">
        <text>[thioredoxin]-disulfide + L-methionine + H2O = L-methionine (S)-S-oxide + [thioredoxin]-dithiol</text>
        <dbReference type="Rhea" id="RHEA:19993"/>
        <dbReference type="Rhea" id="RHEA-COMP:10698"/>
        <dbReference type="Rhea" id="RHEA-COMP:10700"/>
        <dbReference type="ChEBI" id="CHEBI:15377"/>
        <dbReference type="ChEBI" id="CHEBI:29950"/>
        <dbReference type="ChEBI" id="CHEBI:50058"/>
        <dbReference type="ChEBI" id="CHEBI:57844"/>
        <dbReference type="ChEBI" id="CHEBI:58772"/>
        <dbReference type="EC" id="1.8.4.11"/>
    </reaction>
</comment>
<dbReference type="GO" id="GO:0034599">
    <property type="term" value="P:cellular response to oxidative stress"/>
    <property type="evidence" value="ECO:0007669"/>
    <property type="project" value="TreeGrafter"/>
</dbReference>
<sequence length="220" mass="25849">MSTQHTEYRSQSDEQLTLAMGCFWSPEALFGQFTGVIQTATGYAGGTTSHPTYRELGDHSESIEMTFHPQEISLEQLLCCFWDNHRPDAINGYKGRQYMSILFYRNQQQYEVILRVQQQYAPESLSTEIVPYTDFTEAEERHQKYYLQRKPELFKGWVDHLGNHENLFHSTIGTRLNALSKGHMTWADIIKEWENKELQHVAKRQRHNILEWIQQSSTND</sequence>
<evidence type="ECO:0000256" key="4">
    <source>
        <dbReference type="ARBA" id="ARBA00048782"/>
    </source>
</evidence>
<evidence type="ECO:0000256" key="1">
    <source>
        <dbReference type="ARBA" id="ARBA00012502"/>
    </source>
</evidence>
<dbReference type="RefSeq" id="WP_273614432.1">
    <property type="nucleotide sequence ID" value="NZ_CP117416.1"/>
</dbReference>
<comment type="catalytic activity">
    <reaction evidence="3">
        <text>L-methionyl-[protein] + [thioredoxin]-disulfide + H2O = L-methionyl-(S)-S-oxide-[protein] + [thioredoxin]-dithiol</text>
        <dbReference type="Rhea" id="RHEA:14217"/>
        <dbReference type="Rhea" id="RHEA-COMP:10698"/>
        <dbReference type="Rhea" id="RHEA-COMP:10700"/>
        <dbReference type="Rhea" id="RHEA-COMP:12313"/>
        <dbReference type="Rhea" id="RHEA-COMP:12315"/>
        <dbReference type="ChEBI" id="CHEBI:15377"/>
        <dbReference type="ChEBI" id="CHEBI:16044"/>
        <dbReference type="ChEBI" id="CHEBI:29950"/>
        <dbReference type="ChEBI" id="CHEBI:44120"/>
        <dbReference type="ChEBI" id="CHEBI:50058"/>
        <dbReference type="EC" id="1.8.4.11"/>
    </reaction>
</comment>
<dbReference type="SUPFAM" id="SSF55068">
    <property type="entry name" value="Peptide methionine sulfoxide reductase"/>
    <property type="match status" value="1"/>
</dbReference>
<proteinExistence type="predicted"/>
<dbReference type="GO" id="GO:0005737">
    <property type="term" value="C:cytoplasm"/>
    <property type="evidence" value="ECO:0007669"/>
    <property type="project" value="TreeGrafter"/>
</dbReference>
<dbReference type="PANTHER" id="PTHR42799">
    <property type="entry name" value="MITOCHONDRIAL PEPTIDE METHIONINE SULFOXIDE REDUCTASE"/>
    <property type="match status" value="1"/>
</dbReference>
<evidence type="ECO:0000313" key="6">
    <source>
        <dbReference type="EMBL" id="WCT56125.1"/>
    </source>
</evidence>
<dbReference type="Proteomes" id="UP001220509">
    <property type="component" value="Chromosome"/>
</dbReference>
<dbReference type="InterPro" id="IPR002569">
    <property type="entry name" value="Met_Sox_Rdtase_MsrA_dom"/>
</dbReference>
<evidence type="ECO:0000256" key="3">
    <source>
        <dbReference type="ARBA" id="ARBA00047806"/>
    </source>
</evidence>
<keyword evidence="7" id="KW-1185">Reference proteome</keyword>
<accession>A0AAX3M1Y5</accession>
<name>A0AAX3M1Y5_9BACL</name>
<dbReference type="Gene3D" id="3.30.1060.10">
    <property type="entry name" value="Peptide methionine sulphoxide reductase MsrA"/>
    <property type="match status" value="1"/>
</dbReference>
<dbReference type="PANTHER" id="PTHR42799:SF13">
    <property type="entry name" value="PEPTIDE METHIONINE SULFOXIDE REDUCTASE"/>
    <property type="match status" value="1"/>
</dbReference>
<evidence type="ECO:0000313" key="7">
    <source>
        <dbReference type="Proteomes" id="UP001220509"/>
    </source>
</evidence>
<organism evidence="6 7">
    <name type="scientific">Paenibacillus kyungheensis</name>
    <dbReference type="NCBI Taxonomy" id="1452732"/>
    <lineage>
        <taxon>Bacteria</taxon>
        <taxon>Bacillati</taxon>
        <taxon>Bacillota</taxon>
        <taxon>Bacilli</taxon>
        <taxon>Bacillales</taxon>
        <taxon>Paenibacillaceae</taxon>
        <taxon>Paenibacillus</taxon>
    </lineage>
</organism>